<protein>
    <recommendedName>
        <fullName evidence="5">Colicin import membrane protein</fullName>
    </recommendedName>
</protein>
<reference evidence="3" key="2">
    <citation type="submission" date="2016-10" db="EMBL/GenBank/DDBJ databases">
        <authorList>
            <person name="Cai Z."/>
        </authorList>
    </citation>
    <scope>NUCLEOTIDE SEQUENCE [LARGE SCALE GENOMIC DNA]</scope>
    <source>
        <strain evidence="3">DSM 22951</strain>
    </source>
</reference>
<feature type="region of interest" description="Disordered" evidence="1">
    <location>
        <begin position="121"/>
        <end position="222"/>
    </location>
</feature>
<feature type="region of interest" description="Disordered" evidence="1">
    <location>
        <begin position="30"/>
        <end position="78"/>
    </location>
</feature>
<feature type="compositionally biased region" description="Low complexity" evidence="1">
    <location>
        <begin position="46"/>
        <end position="70"/>
    </location>
</feature>
<feature type="compositionally biased region" description="Basic and acidic residues" evidence="1">
    <location>
        <begin position="296"/>
        <end position="317"/>
    </location>
</feature>
<feature type="compositionally biased region" description="Low complexity" evidence="1">
    <location>
        <begin position="333"/>
        <end position="353"/>
    </location>
</feature>
<proteinExistence type="predicted"/>
<sequence>MSEIHDQPDGIADEFDSTIRTGVAAAAQAAEQWARRRHAKINDRQSAAAGDDSAPSGPRLDAQQSAAQASLEPLRRTDWWDNATPDQVVEAYRTTTAWPDQQWATDNAALIAGEVKERWNVEITPDDTPESLKDKLDDATNTKAADTEQGRADADVVEAERLMARANGLDDLADSAHTEHRDAENDPDMDTPGTSEASTGPVDDLSTDQADPAAGPALYRSEDGDIPVILTGNSVADDQQRYYETEHGQLVPDKDLEIDLSPETLGYRAEWHSENGRVDEAAFRKAAATAAGAADRSYDSADRREKFADSMRAEGVPEKNVQTRLRADVSYGAPATAATSPEKSSPSATTTATKAKRKQLGRRR</sequence>
<organism evidence="3 4">
    <name type="scientific">Branchiibius hedensis</name>
    <dbReference type="NCBI Taxonomy" id="672460"/>
    <lineage>
        <taxon>Bacteria</taxon>
        <taxon>Bacillati</taxon>
        <taxon>Actinomycetota</taxon>
        <taxon>Actinomycetes</taxon>
        <taxon>Micrococcales</taxon>
        <taxon>Dermacoccaceae</taxon>
        <taxon>Branchiibius</taxon>
    </lineage>
</organism>
<gene>
    <name evidence="2" type="ORF">SAMN04489750_3879</name>
    <name evidence="3" type="ORF">SAMN04489750_3931</name>
</gene>
<feature type="compositionally biased region" description="Basic and acidic residues" evidence="1">
    <location>
        <begin position="130"/>
        <end position="163"/>
    </location>
</feature>
<feature type="compositionally biased region" description="Basic residues" evidence="1">
    <location>
        <begin position="354"/>
        <end position="364"/>
    </location>
</feature>
<feature type="compositionally biased region" description="Basic and acidic residues" evidence="1">
    <location>
        <begin position="174"/>
        <end position="184"/>
    </location>
</feature>
<evidence type="ECO:0000313" key="3">
    <source>
        <dbReference type="EMBL" id="SSA59116.1"/>
    </source>
</evidence>
<dbReference type="EMBL" id="UESZ01000003">
    <property type="protein sequence ID" value="SSA59116.1"/>
    <property type="molecule type" value="Genomic_DNA"/>
</dbReference>
<dbReference type="EMBL" id="UESZ01000003">
    <property type="protein sequence ID" value="SSA59066.1"/>
    <property type="molecule type" value="Genomic_DNA"/>
</dbReference>
<name>A0A2Y9CAX8_9MICO</name>
<reference evidence="4" key="1">
    <citation type="submission" date="2016-10" db="EMBL/GenBank/DDBJ databases">
        <authorList>
            <person name="Varghese N."/>
            <person name="Submissions S."/>
        </authorList>
    </citation>
    <scope>NUCLEOTIDE SEQUENCE [LARGE SCALE GENOMIC DNA]</scope>
    <source>
        <strain evidence="4">DSM 22951</strain>
    </source>
</reference>
<dbReference type="OrthoDB" id="5122593at2"/>
<evidence type="ECO:0000313" key="4">
    <source>
        <dbReference type="Proteomes" id="UP000250028"/>
    </source>
</evidence>
<dbReference type="AlphaFoldDB" id="A0A2Y9CAX8"/>
<dbReference type="RefSeq" id="WP_109689431.1">
    <property type="nucleotide sequence ID" value="NZ_QGDN01000003.1"/>
</dbReference>
<feature type="region of interest" description="Disordered" evidence="1">
    <location>
        <begin position="289"/>
        <end position="364"/>
    </location>
</feature>
<keyword evidence="4" id="KW-1185">Reference proteome</keyword>
<accession>A0A2Y9CAX8</accession>
<evidence type="ECO:0000313" key="2">
    <source>
        <dbReference type="EMBL" id="SSA59066.1"/>
    </source>
</evidence>
<evidence type="ECO:0000256" key="1">
    <source>
        <dbReference type="SAM" id="MobiDB-lite"/>
    </source>
</evidence>
<dbReference type="Proteomes" id="UP000250028">
    <property type="component" value="Unassembled WGS sequence"/>
</dbReference>
<evidence type="ECO:0008006" key="5">
    <source>
        <dbReference type="Google" id="ProtNLM"/>
    </source>
</evidence>